<evidence type="ECO:0000259" key="10">
    <source>
        <dbReference type="PROSITE" id="PS50106"/>
    </source>
</evidence>
<comment type="similarity">
    <text evidence="2 8">Belongs to the anoctamin family.</text>
</comment>
<feature type="domain" description="PDZ" evidence="10">
    <location>
        <begin position="282"/>
        <end position="370"/>
    </location>
</feature>
<feature type="transmembrane region" description="Helical" evidence="8">
    <location>
        <begin position="879"/>
        <end position="900"/>
    </location>
</feature>
<name>A0A913YA21_EXADI</name>
<feature type="transmembrane region" description="Helical" evidence="8">
    <location>
        <begin position="1048"/>
        <end position="1072"/>
    </location>
</feature>
<keyword evidence="4 8" id="KW-0812">Transmembrane</keyword>
<evidence type="ECO:0000256" key="9">
    <source>
        <dbReference type="SAM" id="MobiDB-lite"/>
    </source>
</evidence>
<feature type="transmembrane region" description="Helical" evidence="8">
    <location>
        <begin position="1127"/>
        <end position="1153"/>
    </location>
</feature>
<dbReference type="SMART" id="SM00228">
    <property type="entry name" value="PDZ"/>
    <property type="match status" value="3"/>
</dbReference>
<dbReference type="RefSeq" id="XP_020916609.1">
    <property type="nucleotide sequence ID" value="XM_021060950.2"/>
</dbReference>
<keyword evidence="6 8" id="KW-0472">Membrane</keyword>
<dbReference type="PROSITE" id="PS50106">
    <property type="entry name" value="PDZ"/>
    <property type="match status" value="3"/>
</dbReference>
<protein>
    <recommendedName>
        <fullName evidence="8">Anoctamin</fullName>
    </recommendedName>
</protein>
<dbReference type="GO" id="GO:0005254">
    <property type="term" value="F:chloride channel activity"/>
    <property type="evidence" value="ECO:0007669"/>
    <property type="project" value="TreeGrafter"/>
</dbReference>
<feature type="transmembrane region" description="Helical" evidence="8">
    <location>
        <begin position="717"/>
        <end position="735"/>
    </location>
</feature>
<keyword evidence="12" id="KW-1185">Reference proteome</keyword>
<evidence type="ECO:0000313" key="12">
    <source>
        <dbReference type="Proteomes" id="UP000887567"/>
    </source>
</evidence>
<evidence type="ECO:0000256" key="7">
    <source>
        <dbReference type="ARBA" id="ARBA00023180"/>
    </source>
</evidence>
<sequence>MSQRQQRSFVDDALSDYTDRSANNSPRGSLILMSPHLAESQELYFHQADDESSLHGDSSPTDGQLLKIELSLKAGGLGFNIQGGRDKPVRQGDPSIYISRLRTGATAQRDGRLHPGDRILQINGTDTRDVTHAEALNLFRQNQKTISLLVEPNAIAPSELSSKEKEDEVQRIELRKDKKGKGLGFNVRGGTDNPYVPDDYGIFVTRIRNDGAAAFDGRLNVGDKILEINGINVRSTTIDAAVELLQLAKKKVSLLVQKNVLQKKVKKAREGAVDSVRGKEVIVELKKSPSEGLGFNIRGGQGAEYLRHHPGIFVTSIKRGSPAARNGNLEPGDRILEINEVDVRNVPQDAAIQLVKRAGETVKFLIEKKAEELYKKSEFYNLNYDEEDMSGERGCLFRDGKRKIDFVLVYEETEKLEPPDFITKRKQYMDNLKKAQLEFEEEITQDKSGKVHFIKCHVPWEVMLFYAEELSFRAPLKLRTGVKINWSERMMKKIHLPNIFKDDVPDTPPDYFTTQFQADKLHKFLNSNDPDNYFTDTERTRVASEILETACYGNRQRGEIGISRLVNDGIYTAAYPLHVGPFELPRAYHHGPHGPDEIKLNKRQVLKEFWARWGKWYKYQPLDHIRFYFGEKIAIYFAWLGQYTAWLIMPSVLGLIVFIFGFATMESGNNRPAMDMCKFPKWTFPMCPNCEVGCNVWDLHTACSRAKHAYLFDNPMTVAYAIFVSFWAVFFLEFWKRKEVTLGFNWDVLEFEEEEERPRPTFAALAPTVERNPITGLLEPYFPQEKRSFRMYSGIAIIIGMVSLVLLFMVGVIVYKLLVIHPLYKSPEFQSHANTVVSATGAILNLIIIMILSRVYEKLALLLNHWEMHRTQTEYEDNLTLKVFIFQFVNFYSSIFYIAFFKGKFKGYPGNYGKTFGLRNEECSPGGCLIELAQQLAVIMIGKQVIGNVQEVLIPEIKQYFRKRKRGSKGDDDIKPRWEADYELLENEGLFQEYLEMVIQFGFITLFVAAFPLAPFFALANNIFEIRIDADKFVCDLRRSTADRAQDIGVWFTILESIAKLAVISNAFLIAFTSEFLPKLLYAGIISPDHSLRGYLNFSLAWAPTNTTSKPCRYSDFRDGKGTLTSFYWHLLTLKLAFVILFEHFVFGVCTLIDVMVPDVPQGLQETIKREKYLATQALASHHGLLQGNDDDFNDDTLVNIA</sequence>
<dbReference type="GO" id="GO:0005886">
    <property type="term" value="C:plasma membrane"/>
    <property type="evidence" value="ECO:0007669"/>
    <property type="project" value="UniProtKB-SubCell"/>
</dbReference>
<dbReference type="Pfam" id="PF04547">
    <property type="entry name" value="Anoctamin"/>
    <property type="match status" value="1"/>
</dbReference>
<evidence type="ECO:0000313" key="11">
    <source>
        <dbReference type="EnsemblMetazoa" id="XP_020916609.1"/>
    </source>
</evidence>
<dbReference type="CDD" id="cd00136">
    <property type="entry name" value="PDZ_canonical"/>
    <property type="match status" value="1"/>
</dbReference>
<feature type="domain" description="PDZ" evidence="10">
    <location>
        <begin position="171"/>
        <end position="260"/>
    </location>
</feature>
<evidence type="ECO:0000256" key="1">
    <source>
        <dbReference type="ARBA" id="ARBA00004651"/>
    </source>
</evidence>
<dbReference type="OMA" id="GLYCQDQ"/>
<dbReference type="Proteomes" id="UP000887567">
    <property type="component" value="Unplaced"/>
</dbReference>
<feature type="transmembrane region" description="Helical" evidence="8">
    <location>
        <begin position="997"/>
        <end position="1019"/>
    </location>
</feature>
<dbReference type="AlphaFoldDB" id="A0A913YA21"/>
<feature type="transmembrane region" description="Helical" evidence="8">
    <location>
        <begin position="791"/>
        <end position="815"/>
    </location>
</feature>
<dbReference type="InterPro" id="IPR036034">
    <property type="entry name" value="PDZ_sf"/>
</dbReference>
<feature type="transmembrane region" description="Helical" evidence="8">
    <location>
        <begin position="633"/>
        <end position="663"/>
    </location>
</feature>
<reference evidence="11" key="1">
    <citation type="submission" date="2022-11" db="UniProtKB">
        <authorList>
            <consortium name="EnsemblMetazoa"/>
        </authorList>
    </citation>
    <scope>IDENTIFICATION</scope>
</reference>
<comment type="subcellular location">
    <subcellularLocation>
        <location evidence="1">Cell membrane</location>
        <topology evidence="1">Multi-pass membrane protein</topology>
    </subcellularLocation>
    <subcellularLocation>
        <location evidence="8">Membrane</location>
        <topology evidence="8">Multi-pass membrane protein</topology>
    </subcellularLocation>
</comment>
<dbReference type="KEGG" id="epa:110253996"/>
<dbReference type="InterPro" id="IPR001478">
    <property type="entry name" value="PDZ"/>
</dbReference>
<dbReference type="PANTHER" id="PTHR12308:SF84">
    <property type="entry name" value="ANOCTAMIN"/>
    <property type="match status" value="1"/>
</dbReference>
<dbReference type="PANTHER" id="PTHR12308">
    <property type="entry name" value="ANOCTAMIN"/>
    <property type="match status" value="1"/>
</dbReference>
<dbReference type="SUPFAM" id="SSF50156">
    <property type="entry name" value="PDZ domain-like"/>
    <property type="match status" value="3"/>
</dbReference>
<dbReference type="GeneID" id="110253996"/>
<evidence type="ECO:0000256" key="3">
    <source>
        <dbReference type="ARBA" id="ARBA00022475"/>
    </source>
</evidence>
<feature type="transmembrane region" description="Helical" evidence="8">
    <location>
        <begin position="835"/>
        <end position="856"/>
    </location>
</feature>
<evidence type="ECO:0000256" key="2">
    <source>
        <dbReference type="ARBA" id="ARBA00009671"/>
    </source>
</evidence>
<feature type="region of interest" description="Disordered" evidence="9">
    <location>
        <begin position="1"/>
        <end position="30"/>
    </location>
</feature>
<feature type="domain" description="PDZ" evidence="10">
    <location>
        <begin position="67"/>
        <end position="154"/>
    </location>
</feature>
<dbReference type="InterPro" id="IPR032394">
    <property type="entry name" value="Anoct_dimer"/>
</dbReference>
<accession>A0A913YA21</accession>
<evidence type="ECO:0000256" key="4">
    <source>
        <dbReference type="ARBA" id="ARBA00022692"/>
    </source>
</evidence>
<dbReference type="InterPro" id="IPR049452">
    <property type="entry name" value="Anoctamin_TM"/>
</dbReference>
<keyword evidence="7" id="KW-0325">Glycoprotein</keyword>
<dbReference type="GO" id="GO:0046983">
    <property type="term" value="F:protein dimerization activity"/>
    <property type="evidence" value="ECO:0007669"/>
    <property type="project" value="InterPro"/>
</dbReference>
<keyword evidence="3" id="KW-1003">Cell membrane</keyword>
<organism evidence="11 12">
    <name type="scientific">Exaiptasia diaphana</name>
    <name type="common">Tropical sea anemone</name>
    <name type="synonym">Aiptasia pulchella</name>
    <dbReference type="NCBI Taxonomy" id="2652724"/>
    <lineage>
        <taxon>Eukaryota</taxon>
        <taxon>Metazoa</taxon>
        <taxon>Cnidaria</taxon>
        <taxon>Anthozoa</taxon>
        <taxon>Hexacorallia</taxon>
        <taxon>Actiniaria</taxon>
        <taxon>Aiptasiidae</taxon>
        <taxon>Exaiptasia</taxon>
    </lineage>
</organism>
<dbReference type="OrthoDB" id="296386at2759"/>
<dbReference type="InterPro" id="IPR007632">
    <property type="entry name" value="Anoctamin"/>
</dbReference>
<dbReference type="EnsemblMetazoa" id="XM_021060950.2">
    <property type="protein sequence ID" value="XP_020916609.1"/>
    <property type="gene ID" value="LOC110253996"/>
</dbReference>
<dbReference type="Gene3D" id="2.30.42.10">
    <property type="match status" value="3"/>
</dbReference>
<evidence type="ECO:0000256" key="6">
    <source>
        <dbReference type="ARBA" id="ARBA00023136"/>
    </source>
</evidence>
<keyword evidence="5 8" id="KW-1133">Transmembrane helix</keyword>
<dbReference type="Pfam" id="PF00595">
    <property type="entry name" value="PDZ"/>
    <property type="match status" value="3"/>
</dbReference>
<evidence type="ECO:0000256" key="5">
    <source>
        <dbReference type="ARBA" id="ARBA00022989"/>
    </source>
</evidence>
<proteinExistence type="inferred from homology"/>
<dbReference type="Pfam" id="PF16178">
    <property type="entry name" value="Anoct_dimer"/>
    <property type="match status" value="1"/>
</dbReference>
<evidence type="ECO:0000256" key="8">
    <source>
        <dbReference type="RuleBase" id="RU280814"/>
    </source>
</evidence>